<dbReference type="PANTHER" id="PTHR45695:SF23">
    <property type="entry name" value="GALANIN-LIKE G-PROTEIN COUPLED RECEPTOR NPR-9"/>
    <property type="match status" value="1"/>
</dbReference>
<feature type="transmembrane region" description="Helical" evidence="13">
    <location>
        <begin position="252"/>
        <end position="276"/>
    </location>
</feature>
<evidence type="ECO:0000259" key="14">
    <source>
        <dbReference type="PROSITE" id="PS50262"/>
    </source>
</evidence>
<sequence length="453" mass="51168">MFNPPEIDYHRYYRSSPSKVITTSDDALRILTDTDSLWKFSSYDLLLSINAYMPFNETMLSPTNISSSAVNSSSWQPAEDDVSNALLYLIVPIYSIVFVTGTIGNILVILTVLTVKQMRTTTNALVLHLAIANLAFVLLCIPHTLYVYVAPSYRFPKAICKVTYTMMYLSAYVSIYILVLMSIDRFLGVVLAIKSTRFRTQRNAHIAVIIVWLFGIIFASPNMFVYDVIPYEQHVFCNTKTDVPFLNLVRKISAYCFALLGLFIPLALIAILYGLIINTLRKNAKGKQVQKGKKRVTKMVSAVISSFVICWSPMQIYLLYTQVYSQTIISLAIIAQTLVYVSSCINPILYAFLSEPFRKTFQQFLTCSKIKLITTDAVIADNPSKHTSRTDGSVIKLQLESKNNTNLLSKKSHRRILNKSGENVKINLNNIDGNTSMTYEVTKYERLPTNSIT</sequence>
<keyword evidence="8" id="KW-1015">Disulfide bond</keyword>
<evidence type="ECO:0000256" key="9">
    <source>
        <dbReference type="ARBA" id="ARBA00023170"/>
    </source>
</evidence>
<dbReference type="PROSITE" id="PS50262">
    <property type="entry name" value="G_PROTEIN_RECEP_F1_2"/>
    <property type="match status" value="1"/>
</dbReference>
<evidence type="ECO:0000313" key="17">
    <source>
        <dbReference type="Proteomes" id="UP000663829"/>
    </source>
</evidence>
<dbReference type="PRINTS" id="PR01012">
    <property type="entry name" value="NRPEPTIDEYR"/>
</dbReference>
<dbReference type="Proteomes" id="UP000681722">
    <property type="component" value="Unassembled WGS sequence"/>
</dbReference>
<accession>A0A813NXW2</accession>
<gene>
    <name evidence="15" type="ORF">GPM918_LOCUS473</name>
    <name evidence="16" type="ORF">SRO942_LOCUS474</name>
</gene>
<keyword evidence="3" id="KW-1003">Cell membrane</keyword>
<feature type="transmembrane region" description="Helical" evidence="13">
    <location>
        <begin position="328"/>
        <end position="353"/>
    </location>
</feature>
<dbReference type="GO" id="GO:0004983">
    <property type="term" value="F:neuropeptide Y receptor activity"/>
    <property type="evidence" value="ECO:0007669"/>
    <property type="project" value="InterPro"/>
</dbReference>
<feature type="domain" description="G-protein coupled receptors family 1 profile" evidence="14">
    <location>
        <begin position="104"/>
        <end position="350"/>
    </location>
</feature>
<feature type="transmembrane region" description="Helical" evidence="13">
    <location>
        <begin position="205"/>
        <end position="226"/>
    </location>
</feature>
<comment type="caution">
    <text evidence="15">The sequence shown here is derived from an EMBL/GenBank/DDBJ whole genome shotgun (WGS) entry which is preliminary data.</text>
</comment>
<dbReference type="PANTHER" id="PTHR45695">
    <property type="entry name" value="LEUCOKININ RECEPTOR-RELATED"/>
    <property type="match status" value="1"/>
</dbReference>
<dbReference type="PRINTS" id="PR00237">
    <property type="entry name" value="GPCRRHODOPSN"/>
</dbReference>
<dbReference type="InterPro" id="IPR000611">
    <property type="entry name" value="NPY_rcpt"/>
</dbReference>
<evidence type="ECO:0000313" key="15">
    <source>
        <dbReference type="EMBL" id="CAF0744759.1"/>
    </source>
</evidence>
<keyword evidence="4 12" id="KW-0812">Transmembrane</keyword>
<dbReference type="InterPro" id="IPR017452">
    <property type="entry name" value="GPCR_Rhodpsn_7TM"/>
</dbReference>
<dbReference type="AlphaFoldDB" id="A0A813NXW2"/>
<evidence type="ECO:0000256" key="3">
    <source>
        <dbReference type="ARBA" id="ARBA00022475"/>
    </source>
</evidence>
<evidence type="ECO:0000256" key="11">
    <source>
        <dbReference type="ARBA" id="ARBA00023224"/>
    </source>
</evidence>
<dbReference type="EMBL" id="CAJNOQ010000037">
    <property type="protein sequence ID" value="CAF0744759.1"/>
    <property type="molecule type" value="Genomic_DNA"/>
</dbReference>
<name>A0A813NXW2_9BILA</name>
<feature type="transmembrane region" description="Helical" evidence="13">
    <location>
        <begin position="125"/>
        <end position="149"/>
    </location>
</feature>
<feature type="transmembrane region" description="Helical" evidence="13">
    <location>
        <begin position="296"/>
        <end position="316"/>
    </location>
</feature>
<keyword evidence="9 12" id="KW-0675">Receptor</keyword>
<dbReference type="OrthoDB" id="2132067at2759"/>
<evidence type="ECO:0000256" key="6">
    <source>
        <dbReference type="ARBA" id="ARBA00023040"/>
    </source>
</evidence>
<dbReference type="PROSITE" id="PS00237">
    <property type="entry name" value="G_PROTEIN_RECEP_F1_1"/>
    <property type="match status" value="1"/>
</dbReference>
<comment type="similarity">
    <text evidence="2 12">Belongs to the G-protein coupled receptor 1 family.</text>
</comment>
<evidence type="ECO:0000256" key="10">
    <source>
        <dbReference type="ARBA" id="ARBA00023180"/>
    </source>
</evidence>
<keyword evidence="10" id="KW-0325">Glycoprotein</keyword>
<keyword evidence="5 13" id="KW-1133">Transmembrane helix</keyword>
<evidence type="ECO:0000256" key="1">
    <source>
        <dbReference type="ARBA" id="ARBA00004651"/>
    </source>
</evidence>
<evidence type="ECO:0000256" key="7">
    <source>
        <dbReference type="ARBA" id="ARBA00023136"/>
    </source>
</evidence>
<protein>
    <recommendedName>
        <fullName evidence="14">G-protein coupled receptors family 1 profile domain-containing protein</fullName>
    </recommendedName>
</protein>
<keyword evidence="17" id="KW-1185">Reference proteome</keyword>
<evidence type="ECO:0000256" key="5">
    <source>
        <dbReference type="ARBA" id="ARBA00022989"/>
    </source>
</evidence>
<dbReference type="SUPFAM" id="SSF81321">
    <property type="entry name" value="Family A G protein-coupled receptor-like"/>
    <property type="match status" value="1"/>
</dbReference>
<dbReference type="Pfam" id="PF00001">
    <property type="entry name" value="7tm_1"/>
    <property type="match status" value="1"/>
</dbReference>
<evidence type="ECO:0000256" key="12">
    <source>
        <dbReference type="RuleBase" id="RU000688"/>
    </source>
</evidence>
<reference evidence="15" key="1">
    <citation type="submission" date="2021-02" db="EMBL/GenBank/DDBJ databases">
        <authorList>
            <person name="Nowell W R."/>
        </authorList>
    </citation>
    <scope>NUCLEOTIDE SEQUENCE</scope>
</reference>
<feature type="transmembrane region" description="Helical" evidence="13">
    <location>
        <begin position="169"/>
        <end position="193"/>
    </location>
</feature>
<evidence type="ECO:0000313" key="16">
    <source>
        <dbReference type="EMBL" id="CAF3523383.1"/>
    </source>
</evidence>
<dbReference type="EMBL" id="CAJOBC010000037">
    <property type="protein sequence ID" value="CAF3523383.1"/>
    <property type="molecule type" value="Genomic_DNA"/>
</dbReference>
<feature type="transmembrane region" description="Helical" evidence="13">
    <location>
        <begin position="85"/>
        <end position="113"/>
    </location>
</feature>
<keyword evidence="6 12" id="KW-0297">G-protein coupled receptor</keyword>
<dbReference type="GO" id="GO:0005886">
    <property type="term" value="C:plasma membrane"/>
    <property type="evidence" value="ECO:0007669"/>
    <property type="project" value="UniProtKB-SubCell"/>
</dbReference>
<dbReference type="SMART" id="SM01381">
    <property type="entry name" value="7TM_GPCR_Srsx"/>
    <property type="match status" value="1"/>
</dbReference>
<proteinExistence type="inferred from homology"/>
<dbReference type="Gene3D" id="1.20.1070.10">
    <property type="entry name" value="Rhodopsin 7-helix transmembrane proteins"/>
    <property type="match status" value="1"/>
</dbReference>
<evidence type="ECO:0000256" key="8">
    <source>
        <dbReference type="ARBA" id="ARBA00023157"/>
    </source>
</evidence>
<dbReference type="Proteomes" id="UP000663829">
    <property type="component" value="Unassembled WGS sequence"/>
</dbReference>
<evidence type="ECO:0000256" key="13">
    <source>
        <dbReference type="SAM" id="Phobius"/>
    </source>
</evidence>
<keyword evidence="7 13" id="KW-0472">Membrane</keyword>
<evidence type="ECO:0000256" key="4">
    <source>
        <dbReference type="ARBA" id="ARBA00022692"/>
    </source>
</evidence>
<keyword evidence="11 12" id="KW-0807">Transducer</keyword>
<organism evidence="15 17">
    <name type="scientific">Didymodactylos carnosus</name>
    <dbReference type="NCBI Taxonomy" id="1234261"/>
    <lineage>
        <taxon>Eukaryota</taxon>
        <taxon>Metazoa</taxon>
        <taxon>Spiralia</taxon>
        <taxon>Gnathifera</taxon>
        <taxon>Rotifera</taxon>
        <taxon>Eurotatoria</taxon>
        <taxon>Bdelloidea</taxon>
        <taxon>Philodinida</taxon>
        <taxon>Philodinidae</taxon>
        <taxon>Didymodactylos</taxon>
    </lineage>
</organism>
<comment type="subcellular location">
    <subcellularLocation>
        <location evidence="1">Cell membrane</location>
        <topology evidence="1">Multi-pass membrane protein</topology>
    </subcellularLocation>
</comment>
<dbReference type="InterPro" id="IPR000276">
    <property type="entry name" value="GPCR_Rhodpsn"/>
</dbReference>
<evidence type="ECO:0000256" key="2">
    <source>
        <dbReference type="ARBA" id="ARBA00010663"/>
    </source>
</evidence>